<dbReference type="OrthoDB" id="8141208at2"/>
<feature type="transmembrane region" description="Helical" evidence="1">
    <location>
        <begin position="12"/>
        <end position="35"/>
    </location>
</feature>
<sequence>MSSKIGRQGLVSRVLAAVVLTSIYAFSLVGATALITGVSTTSASAQRGDWGRGRGRGYRGGRGYGRGYGRGRGYGGPVRGRGRGACVVNAAGVRICL</sequence>
<dbReference type="EMBL" id="QYYD01000004">
    <property type="protein sequence ID" value="RJF76710.1"/>
    <property type="molecule type" value="Genomic_DNA"/>
</dbReference>
<reference evidence="2 3" key="1">
    <citation type="submission" date="2018-09" db="EMBL/GenBank/DDBJ databases">
        <title>Draft genome sequence of Rhodopseudomonas palustris 2.1.18.</title>
        <authorList>
            <person name="Robertson S.L."/>
            <person name="Meyer T.E."/>
            <person name="Kyndt J.A."/>
        </authorList>
    </citation>
    <scope>NUCLEOTIDE SEQUENCE [LARGE SCALE GENOMIC DNA]</scope>
    <source>
        <strain evidence="2 3">2.1.18</strain>
    </source>
</reference>
<gene>
    <name evidence="2" type="ORF">D4Q52_06100</name>
</gene>
<protein>
    <submittedName>
        <fullName evidence="2">Uncharacterized protein</fullName>
    </submittedName>
</protein>
<accession>A0A418VKP3</accession>
<comment type="caution">
    <text evidence="2">The sequence shown here is derived from an EMBL/GenBank/DDBJ whole genome shotgun (WGS) entry which is preliminary data.</text>
</comment>
<organism evidence="2 3">
    <name type="scientific">Rhodopseudomonas palustris</name>
    <dbReference type="NCBI Taxonomy" id="1076"/>
    <lineage>
        <taxon>Bacteria</taxon>
        <taxon>Pseudomonadati</taxon>
        <taxon>Pseudomonadota</taxon>
        <taxon>Alphaproteobacteria</taxon>
        <taxon>Hyphomicrobiales</taxon>
        <taxon>Nitrobacteraceae</taxon>
        <taxon>Rhodopseudomonas</taxon>
    </lineage>
</organism>
<keyword evidence="1" id="KW-0812">Transmembrane</keyword>
<dbReference type="RefSeq" id="WP_119855653.1">
    <property type="nucleotide sequence ID" value="NZ_QYYD01000004.1"/>
</dbReference>
<keyword evidence="1" id="KW-0472">Membrane</keyword>
<evidence type="ECO:0000313" key="2">
    <source>
        <dbReference type="EMBL" id="RJF76710.1"/>
    </source>
</evidence>
<evidence type="ECO:0000256" key="1">
    <source>
        <dbReference type="SAM" id="Phobius"/>
    </source>
</evidence>
<proteinExistence type="predicted"/>
<dbReference type="AlphaFoldDB" id="A0A418VKP3"/>
<evidence type="ECO:0000313" key="3">
    <source>
        <dbReference type="Proteomes" id="UP000285523"/>
    </source>
</evidence>
<name>A0A418VKP3_RHOPL</name>
<keyword evidence="1" id="KW-1133">Transmembrane helix</keyword>
<dbReference type="Proteomes" id="UP000285523">
    <property type="component" value="Unassembled WGS sequence"/>
</dbReference>